<dbReference type="AlphaFoldDB" id="A0A1J4RUH7"/>
<protein>
    <submittedName>
        <fullName evidence="1">Uncharacterized protein</fullName>
    </submittedName>
</protein>
<organism evidence="1 2">
    <name type="scientific">Candidatus Collierbacteria bacterium CG1_02_44_10</name>
    <dbReference type="NCBI Taxonomy" id="1805087"/>
    <lineage>
        <taxon>Bacteria</taxon>
        <taxon>Candidatus Collieribacteriota</taxon>
    </lineage>
</organism>
<comment type="caution">
    <text evidence="1">The sequence shown here is derived from an EMBL/GenBank/DDBJ whole genome shotgun (WGS) entry which is preliminary data.</text>
</comment>
<evidence type="ECO:0000313" key="2">
    <source>
        <dbReference type="Proteomes" id="UP000182345"/>
    </source>
</evidence>
<evidence type="ECO:0000313" key="1">
    <source>
        <dbReference type="EMBL" id="OIN90985.1"/>
    </source>
</evidence>
<name>A0A1J4RUH7_9BACT</name>
<dbReference type="EMBL" id="MNUK01000055">
    <property type="protein sequence ID" value="OIN90985.1"/>
    <property type="molecule type" value="Genomic_DNA"/>
</dbReference>
<gene>
    <name evidence="1" type="ORF">AUJ42_02315</name>
</gene>
<dbReference type="Proteomes" id="UP000182345">
    <property type="component" value="Unassembled WGS sequence"/>
</dbReference>
<sequence length="97" mass="11075">MNDVLQVPMSKELRKKATLAALNQGYSSLQESVRIFLRQLADNKIETRLSPVVKEIKLSPKAIRRYDKILDDIDEGKGISFTANSVDELMEHLMKSR</sequence>
<accession>A0A1J4RUH7</accession>
<proteinExistence type="predicted"/>
<reference evidence="1 2" key="1">
    <citation type="journal article" date="2016" name="Environ. Microbiol.">
        <title>Genomic resolution of a cold subsurface aquifer community provides metabolic insights for novel microbes adapted to high CO concentrations.</title>
        <authorList>
            <person name="Probst A.J."/>
            <person name="Castelle C.J."/>
            <person name="Singh A."/>
            <person name="Brown C.T."/>
            <person name="Anantharaman K."/>
            <person name="Sharon I."/>
            <person name="Hug L.A."/>
            <person name="Burstein D."/>
            <person name="Emerson J.B."/>
            <person name="Thomas B.C."/>
            <person name="Banfield J.F."/>
        </authorList>
    </citation>
    <scope>NUCLEOTIDE SEQUENCE [LARGE SCALE GENOMIC DNA]</scope>
    <source>
        <strain evidence="1">CG1_02_44_10</strain>
    </source>
</reference>